<name>A0A2H3AWE9_9AGAR</name>
<protein>
    <submittedName>
        <fullName evidence="1">Uncharacterized protein</fullName>
    </submittedName>
</protein>
<evidence type="ECO:0000313" key="1">
    <source>
        <dbReference type="EMBL" id="PBK63031.1"/>
    </source>
</evidence>
<reference evidence="2" key="1">
    <citation type="journal article" date="2017" name="Nat. Ecol. Evol.">
        <title>Genome expansion and lineage-specific genetic innovations in the forest pathogenic fungi Armillaria.</title>
        <authorList>
            <person name="Sipos G."/>
            <person name="Prasanna A.N."/>
            <person name="Walter M.C."/>
            <person name="O'Connor E."/>
            <person name="Balint B."/>
            <person name="Krizsan K."/>
            <person name="Kiss B."/>
            <person name="Hess J."/>
            <person name="Varga T."/>
            <person name="Slot J."/>
            <person name="Riley R."/>
            <person name="Boka B."/>
            <person name="Rigling D."/>
            <person name="Barry K."/>
            <person name="Lee J."/>
            <person name="Mihaltcheva S."/>
            <person name="LaButti K."/>
            <person name="Lipzen A."/>
            <person name="Waldron R."/>
            <person name="Moloney N.M."/>
            <person name="Sperisen C."/>
            <person name="Kredics L."/>
            <person name="Vagvoelgyi C."/>
            <person name="Patrignani A."/>
            <person name="Fitzpatrick D."/>
            <person name="Nagy I."/>
            <person name="Doyle S."/>
            <person name="Anderson J.B."/>
            <person name="Grigoriev I.V."/>
            <person name="Gueldener U."/>
            <person name="Muensterkoetter M."/>
            <person name="Nagy L.G."/>
        </authorList>
    </citation>
    <scope>NUCLEOTIDE SEQUENCE [LARGE SCALE GENOMIC DNA]</scope>
    <source>
        <strain evidence="2">28-4</strain>
    </source>
</reference>
<gene>
    <name evidence="1" type="ORF">ARMSODRAFT_1088820</name>
</gene>
<dbReference type="AlphaFoldDB" id="A0A2H3AWE9"/>
<accession>A0A2H3AWE9</accession>
<sequence>MIKCIISLIFHRGGFWETGAIRMGFSGYNEESLKGQEVITAESPLEDGILAADVLCNSYATLRGIGESRRDGSLLVQVELPKQRLHSTLRETRFSKRVIFFPLYWISYPPWKEAWTIFDAMSKVCSNPLHPADRRSTMAQTYSDLSTRLESACMIIL</sequence>
<evidence type="ECO:0000313" key="2">
    <source>
        <dbReference type="Proteomes" id="UP000218334"/>
    </source>
</evidence>
<dbReference type="EMBL" id="KZ293461">
    <property type="protein sequence ID" value="PBK63031.1"/>
    <property type="molecule type" value="Genomic_DNA"/>
</dbReference>
<keyword evidence="2" id="KW-1185">Reference proteome</keyword>
<dbReference type="Proteomes" id="UP000218334">
    <property type="component" value="Unassembled WGS sequence"/>
</dbReference>
<organism evidence="1 2">
    <name type="scientific">Armillaria solidipes</name>
    <dbReference type="NCBI Taxonomy" id="1076256"/>
    <lineage>
        <taxon>Eukaryota</taxon>
        <taxon>Fungi</taxon>
        <taxon>Dikarya</taxon>
        <taxon>Basidiomycota</taxon>
        <taxon>Agaricomycotina</taxon>
        <taxon>Agaricomycetes</taxon>
        <taxon>Agaricomycetidae</taxon>
        <taxon>Agaricales</taxon>
        <taxon>Marasmiineae</taxon>
        <taxon>Physalacriaceae</taxon>
        <taxon>Armillaria</taxon>
    </lineage>
</organism>
<proteinExistence type="predicted"/>